<evidence type="ECO:0000313" key="3">
    <source>
        <dbReference type="Proteomes" id="UP000613740"/>
    </source>
</evidence>
<feature type="compositionally biased region" description="Acidic residues" evidence="1">
    <location>
        <begin position="336"/>
        <end position="345"/>
    </location>
</feature>
<evidence type="ECO:0000313" key="2">
    <source>
        <dbReference type="EMBL" id="KAG2431336.1"/>
    </source>
</evidence>
<feature type="region of interest" description="Disordered" evidence="1">
    <location>
        <begin position="323"/>
        <end position="364"/>
    </location>
</feature>
<sequence>MKAAAMAQYPNFFNNSCTFFGSIKRDVVNGVPFCLLRPSRLALDMAKAREGNWGSEGGLGSKGLGSVVRNLGIVDGFELVQRRHRLGAHDFVWLPEQQPQEPEHLYDTTLFRQRLIRLHLRTDLFSRLPGAPGSGAGGPLPASAQLAPAAGLLPLSVKNISKASQPVLMYPRQLEAAAARLPSGVFMCYHPELGLITDAVAQQYDVPALVTAHVGLPLSQVAAIRGALRVKAAEEAGKPLRHVMQLKDWNMMELLRQRMVERRKALEAGTAGGSEMAARLSELRETGERLREEASERVKSAVAAAQDLEDGALAWQLVHSRALQGTAPKEPRGAAGEEESTDDGEQAGAWERRRSPGSSGRRRR</sequence>
<proteinExistence type="predicted"/>
<evidence type="ECO:0000256" key="1">
    <source>
        <dbReference type="SAM" id="MobiDB-lite"/>
    </source>
</evidence>
<reference evidence="2" key="1">
    <citation type="journal article" date="2020" name="bioRxiv">
        <title>Comparative genomics of Chlamydomonas.</title>
        <authorList>
            <person name="Craig R.J."/>
            <person name="Hasan A.R."/>
            <person name="Ness R.W."/>
            <person name="Keightley P.D."/>
        </authorList>
    </citation>
    <scope>NUCLEOTIDE SEQUENCE</scope>
    <source>
        <strain evidence="2">CCAP 11/173</strain>
    </source>
</reference>
<dbReference type="EMBL" id="JAEHOD010000073">
    <property type="protein sequence ID" value="KAG2431336.1"/>
    <property type="molecule type" value="Genomic_DNA"/>
</dbReference>
<name>A0A835W052_9CHLO</name>
<dbReference type="Proteomes" id="UP000613740">
    <property type="component" value="Unassembled WGS sequence"/>
</dbReference>
<accession>A0A835W052</accession>
<dbReference type="AlphaFoldDB" id="A0A835W052"/>
<protein>
    <submittedName>
        <fullName evidence="2">Uncharacterized protein</fullName>
    </submittedName>
</protein>
<organism evidence="2 3">
    <name type="scientific">Chlamydomonas schloesseri</name>
    <dbReference type="NCBI Taxonomy" id="2026947"/>
    <lineage>
        <taxon>Eukaryota</taxon>
        <taxon>Viridiplantae</taxon>
        <taxon>Chlorophyta</taxon>
        <taxon>core chlorophytes</taxon>
        <taxon>Chlorophyceae</taxon>
        <taxon>CS clade</taxon>
        <taxon>Chlamydomonadales</taxon>
        <taxon>Chlamydomonadaceae</taxon>
        <taxon>Chlamydomonas</taxon>
    </lineage>
</organism>
<keyword evidence="3" id="KW-1185">Reference proteome</keyword>
<dbReference type="OrthoDB" id="534469at2759"/>
<comment type="caution">
    <text evidence="2">The sequence shown here is derived from an EMBL/GenBank/DDBJ whole genome shotgun (WGS) entry which is preliminary data.</text>
</comment>
<gene>
    <name evidence="2" type="ORF">HYH02_013326</name>
</gene>